<dbReference type="EC" id="2.7.13.3" evidence="2"/>
<evidence type="ECO:0000256" key="6">
    <source>
        <dbReference type="PROSITE-ProRule" id="PRU00169"/>
    </source>
</evidence>
<feature type="domain" description="Response regulatory" evidence="8">
    <location>
        <begin position="135"/>
        <end position="248"/>
    </location>
</feature>
<dbReference type="PRINTS" id="PR00344">
    <property type="entry name" value="BCTRLSENSOR"/>
</dbReference>
<evidence type="ECO:0000256" key="3">
    <source>
        <dbReference type="ARBA" id="ARBA00022553"/>
    </source>
</evidence>
<evidence type="ECO:0000256" key="1">
    <source>
        <dbReference type="ARBA" id="ARBA00000085"/>
    </source>
</evidence>
<evidence type="ECO:0000313" key="11">
    <source>
        <dbReference type="Proteomes" id="UP000184171"/>
    </source>
</evidence>
<dbReference type="Gene3D" id="1.10.287.130">
    <property type="match status" value="1"/>
</dbReference>
<feature type="domain" description="Response regulatory" evidence="8">
    <location>
        <begin position="6"/>
        <end position="124"/>
    </location>
</feature>
<keyword evidence="3 6" id="KW-0597">Phosphoprotein</keyword>
<evidence type="ECO:0000256" key="2">
    <source>
        <dbReference type="ARBA" id="ARBA00012438"/>
    </source>
</evidence>
<dbReference type="SUPFAM" id="SSF55785">
    <property type="entry name" value="PYP-like sensor domain (PAS domain)"/>
    <property type="match status" value="1"/>
</dbReference>
<keyword evidence="11" id="KW-1185">Reference proteome</keyword>
<dbReference type="GO" id="GO:0009927">
    <property type="term" value="F:histidine phosphotransfer kinase activity"/>
    <property type="evidence" value="ECO:0007669"/>
    <property type="project" value="TreeGrafter"/>
</dbReference>
<dbReference type="InterPro" id="IPR000014">
    <property type="entry name" value="PAS"/>
</dbReference>
<feature type="domain" description="PAS" evidence="9">
    <location>
        <begin position="270"/>
        <end position="315"/>
    </location>
</feature>
<organism evidence="10 11">
    <name type="scientific">Malonomonas rubra DSM 5091</name>
    <dbReference type="NCBI Taxonomy" id="1122189"/>
    <lineage>
        <taxon>Bacteria</taxon>
        <taxon>Pseudomonadati</taxon>
        <taxon>Thermodesulfobacteriota</taxon>
        <taxon>Desulfuromonadia</taxon>
        <taxon>Desulfuromonadales</taxon>
        <taxon>Geopsychrobacteraceae</taxon>
        <taxon>Malonomonas</taxon>
    </lineage>
</organism>
<dbReference type="InterPro" id="IPR011006">
    <property type="entry name" value="CheY-like_superfamily"/>
</dbReference>
<evidence type="ECO:0000259" key="7">
    <source>
        <dbReference type="PROSITE" id="PS50109"/>
    </source>
</evidence>
<dbReference type="InterPro" id="IPR036097">
    <property type="entry name" value="HisK_dim/P_sf"/>
</dbReference>
<reference evidence="10 11" key="1">
    <citation type="submission" date="2016-11" db="EMBL/GenBank/DDBJ databases">
        <authorList>
            <person name="Jaros S."/>
            <person name="Januszkiewicz K."/>
            <person name="Wedrychowicz H."/>
        </authorList>
    </citation>
    <scope>NUCLEOTIDE SEQUENCE [LARGE SCALE GENOMIC DNA]</scope>
    <source>
        <strain evidence="10 11">DSM 5091</strain>
    </source>
</reference>
<dbReference type="InterPro" id="IPR003661">
    <property type="entry name" value="HisK_dim/P_dom"/>
</dbReference>
<dbReference type="InterPro" id="IPR005467">
    <property type="entry name" value="His_kinase_dom"/>
</dbReference>
<dbReference type="PROSITE" id="PS50112">
    <property type="entry name" value="PAS"/>
    <property type="match status" value="1"/>
</dbReference>
<dbReference type="SMART" id="SM00387">
    <property type="entry name" value="HATPase_c"/>
    <property type="match status" value="1"/>
</dbReference>
<dbReference type="InterPro" id="IPR013656">
    <property type="entry name" value="PAS_4"/>
</dbReference>
<proteinExistence type="predicted"/>
<evidence type="ECO:0000259" key="9">
    <source>
        <dbReference type="PROSITE" id="PS50112"/>
    </source>
</evidence>
<dbReference type="NCBIfam" id="TIGR00229">
    <property type="entry name" value="sensory_box"/>
    <property type="match status" value="1"/>
</dbReference>
<dbReference type="Gene3D" id="3.40.50.2300">
    <property type="match status" value="2"/>
</dbReference>
<dbReference type="CDD" id="cd00156">
    <property type="entry name" value="REC"/>
    <property type="match status" value="2"/>
</dbReference>
<dbReference type="InterPro" id="IPR004358">
    <property type="entry name" value="Sig_transdc_His_kin-like_C"/>
</dbReference>
<dbReference type="SMART" id="SM00448">
    <property type="entry name" value="REC"/>
    <property type="match status" value="2"/>
</dbReference>
<dbReference type="SUPFAM" id="SSF47384">
    <property type="entry name" value="Homodimeric domain of signal transducing histidine kinase"/>
    <property type="match status" value="1"/>
</dbReference>
<evidence type="ECO:0000256" key="5">
    <source>
        <dbReference type="ARBA" id="ARBA00022777"/>
    </source>
</evidence>
<dbReference type="Pfam" id="PF08448">
    <property type="entry name" value="PAS_4"/>
    <property type="match status" value="1"/>
</dbReference>
<dbReference type="PANTHER" id="PTHR43047:SF72">
    <property type="entry name" value="OSMOSENSING HISTIDINE PROTEIN KINASE SLN1"/>
    <property type="match status" value="1"/>
</dbReference>
<dbReference type="SUPFAM" id="SSF55874">
    <property type="entry name" value="ATPase domain of HSP90 chaperone/DNA topoisomerase II/histidine kinase"/>
    <property type="match status" value="1"/>
</dbReference>
<dbReference type="STRING" id="1122189.SAMN02745165_00187"/>
<accession>A0A1M6BHR1</accession>
<comment type="caution">
    <text evidence="6">Lacks conserved residue(s) required for the propagation of feature annotation.</text>
</comment>
<feature type="modified residue" description="4-aspartylphosphate" evidence="6">
    <location>
        <position position="183"/>
    </location>
</feature>
<dbReference type="RefSeq" id="WP_072904868.1">
    <property type="nucleotide sequence ID" value="NZ_FQZT01000001.1"/>
</dbReference>
<dbReference type="EMBL" id="FQZT01000001">
    <property type="protein sequence ID" value="SHI48272.1"/>
    <property type="molecule type" value="Genomic_DNA"/>
</dbReference>
<dbReference type="PROSITE" id="PS50110">
    <property type="entry name" value="RESPONSE_REGULATORY"/>
    <property type="match status" value="2"/>
</dbReference>
<dbReference type="Proteomes" id="UP000184171">
    <property type="component" value="Unassembled WGS sequence"/>
</dbReference>
<sequence>MEQVPRLLLVNAVQDDRAELRAVLESLRLQIVEAASGLEAVDELQRNQFDLVVTAIEIGEFDSWKLARFIRSGICRGGRSIPIIIVTRDWCERITEITARDFGINQLLTFGDRKRLPELVEGCLAKSADVLGKLRILVVEDHQDNAQLIEKILSSRFDVELTANGEEGLAAWKARRHDLVLLDVMLPLMSGGDVLKNIMAIDPSQPVVMVTAHGTMDVAKKMMLDGAADFVTKPFRVEELRRVCELATRREDYLVSNAQMIERLEDLQQLKGLLGNIVDSMPSLLIGVDLLGRINLWNRRAETVSGVMADDAHGRLLQDIWPEFNFIPEVEAALQQGEMYSLDRVEQCLLGKNSFCDITIYPLCEATVVGAVIRIDDVSSRVQLEERIIQTEKMASMGQLAAGMAHEINNPLAGVMQNVQVVKNRLSPSLKANRDAAEEAGFEIEELEDYLQIREIPARLDAIMDAGRRTVELIDNMVSFSRQDNESLSDALVSELIDKSVDLAAGNFDLKRKFDFRSIEIIREYDSAVETIECNAMQIQQVIFNLLLNGAHAMEKKVTQHRSVGGADYRPCFVLRTSNQLRKIRIEVEDNGIGMDEVMQQKLFEPFNTIRSIGNGTGLGMSICYFIITENHGGSMSVESRPNVGTRFILELPKKFQ</sequence>
<comment type="catalytic activity">
    <reaction evidence="1">
        <text>ATP + protein L-histidine = ADP + protein N-phospho-L-histidine.</text>
        <dbReference type="EC" id="2.7.13.3"/>
    </reaction>
</comment>
<dbReference type="OrthoDB" id="9779002at2"/>
<dbReference type="InterPro" id="IPR003594">
    <property type="entry name" value="HATPase_dom"/>
</dbReference>
<dbReference type="SMART" id="SM00388">
    <property type="entry name" value="HisKA"/>
    <property type="match status" value="1"/>
</dbReference>
<protein>
    <recommendedName>
        <fullName evidence="2">histidine kinase</fullName>
        <ecNumber evidence="2">2.7.13.3</ecNumber>
    </recommendedName>
</protein>
<dbReference type="Pfam" id="PF00072">
    <property type="entry name" value="Response_reg"/>
    <property type="match status" value="1"/>
</dbReference>
<dbReference type="Pfam" id="PF00512">
    <property type="entry name" value="HisKA"/>
    <property type="match status" value="1"/>
</dbReference>
<dbReference type="SUPFAM" id="SSF52172">
    <property type="entry name" value="CheY-like"/>
    <property type="match status" value="2"/>
</dbReference>
<dbReference type="Pfam" id="PF02518">
    <property type="entry name" value="HATPase_c"/>
    <property type="match status" value="1"/>
</dbReference>
<evidence type="ECO:0000259" key="8">
    <source>
        <dbReference type="PROSITE" id="PS50110"/>
    </source>
</evidence>
<dbReference type="PROSITE" id="PS50109">
    <property type="entry name" value="HIS_KIN"/>
    <property type="match status" value="1"/>
</dbReference>
<dbReference type="PANTHER" id="PTHR43047">
    <property type="entry name" value="TWO-COMPONENT HISTIDINE PROTEIN KINASE"/>
    <property type="match status" value="1"/>
</dbReference>
<gene>
    <name evidence="10" type="ORF">SAMN02745165_00187</name>
</gene>
<dbReference type="AlphaFoldDB" id="A0A1M6BHR1"/>
<dbReference type="Gene3D" id="3.30.565.10">
    <property type="entry name" value="Histidine kinase-like ATPase, C-terminal domain"/>
    <property type="match status" value="1"/>
</dbReference>
<keyword evidence="4" id="KW-0808">Transferase</keyword>
<dbReference type="Gene3D" id="3.30.450.20">
    <property type="entry name" value="PAS domain"/>
    <property type="match status" value="1"/>
</dbReference>
<dbReference type="GO" id="GO:0000155">
    <property type="term" value="F:phosphorelay sensor kinase activity"/>
    <property type="evidence" value="ECO:0007669"/>
    <property type="project" value="InterPro"/>
</dbReference>
<dbReference type="CDD" id="cd00082">
    <property type="entry name" value="HisKA"/>
    <property type="match status" value="1"/>
</dbReference>
<dbReference type="InterPro" id="IPR035965">
    <property type="entry name" value="PAS-like_dom_sf"/>
</dbReference>
<dbReference type="GO" id="GO:0005886">
    <property type="term" value="C:plasma membrane"/>
    <property type="evidence" value="ECO:0007669"/>
    <property type="project" value="TreeGrafter"/>
</dbReference>
<dbReference type="SMART" id="SM00091">
    <property type="entry name" value="PAS"/>
    <property type="match status" value="1"/>
</dbReference>
<evidence type="ECO:0000256" key="4">
    <source>
        <dbReference type="ARBA" id="ARBA00022679"/>
    </source>
</evidence>
<evidence type="ECO:0000313" key="10">
    <source>
        <dbReference type="EMBL" id="SHI48272.1"/>
    </source>
</evidence>
<dbReference type="InterPro" id="IPR001789">
    <property type="entry name" value="Sig_transdc_resp-reg_receiver"/>
</dbReference>
<feature type="domain" description="Histidine kinase" evidence="7">
    <location>
        <begin position="403"/>
        <end position="656"/>
    </location>
</feature>
<name>A0A1M6BHR1_MALRU</name>
<keyword evidence="5" id="KW-0418">Kinase</keyword>
<dbReference type="InterPro" id="IPR036890">
    <property type="entry name" value="HATPase_C_sf"/>
</dbReference>